<evidence type="ECO:0000313" key="2">
    <source>
        <dbReference type="EMBL" id="MFC5499140.1"/>
    </source>
</evidence>
<dbReference type="InterPro" id="IPR050266">
    <property type="entry name" value="AB_hydrolase_sf"/>
</dbReference>
<dbReference type="PANTHER" id="PTHR43798">
    <property type="entry name" value="MONOACYLGLYCEROL LIPASE"/>
    <property type="match status" value="1"/>
</dbReference>
<feature type="domain" description="AB hydrolase-1" evidence="1">
    <location>
        <begin position="27"/>
        <end position="243"/>
    </location>
</feature>
<evidence type="ECO:0000313" key="3">
    <source>
        <dbReference type="Proteomes" id="UP001596037"/>
    </source>
</evidence>
<dbReference type="InterPro" id="IPR029058">
    <property type="entry name" value="AB_hydrolase_fold"/>
</dbReference>
<keyword evidence="2" id="KW-0378">Hydrolase</keyword>
<dbReference type="GO" id="GO:0016787">
    <property type="term" value="F:hydrolase activity"/>
    <property type="evidence" value="ECO:0007669"/>
    <property type="project" value="UniProtKB-KW"/>
</dbReference>
<dbReference type="RefSeq" id="WP_376851276.1">
    <property type="nucleotide sequence ID" value="NZ_JBHSMF010000009.1"/>
</dbReference>
<dbReference type="Gene3D" id="3.40.50.1820">
    <property type="entry name" value="alpha/beta hydrolase"/>
    <property type="match status" value="1"/>
</dbReference>
<dbReference type="SUPFAM" id="SSF53474">
    <property type="entry name" value="alpha/beta-Hydrolases"/>
    <property type="match status" value="1"/>
</dbReference>
<sequence length="256" mass="28320">METIQIHGVALEVRRLAGPEGQQRAPIVFLHEGLGSVAMWRDWPRQVCDAAGRAGVVYSRRGYGNSDPVPDVRGAGRLAPDYMHREAWDVLPALLQALGIERPVLLGHSDGGSIALLHASRHPVAACVVMAPHVIVEDVSVRSIEAARAAYPAALRERLKRYHADVDVAFWQWNDIWLSPAFRTFDIRQDCRRIEAPVLAIQGCDDPYGSMRQIEEIAPTRGSFRMEQLAGCGHSPHKDQPELTCGLVTQFLQALP</sequence>
<evidence type="ECO:0000259" key="1">
    <source>
        <dbReference type="Pfam" id="PF12697"/>
    </source>
</evidence>
<keyword evidence="3" id="KW-1185">Reference proteome</keyword>
<dbReference type="Proteomes" id="UP001596037">
    <property type="component" value="Unassembled WGS sequence"/>
</dbReference>
<reference evidence="3" key="1">
    <citation type="journal article" date="2019" name="Int. J. Syst. Evol. Microbiol.">
        <title>The Global Catalogue of Microorganisms (GCM) 10K type strain sequencing project: providing services to taxonomists for standard genome sequencing and annotation.</title>
        <authorList>
            <consortium name="The Broad Institute Genomics Platform"/>
            <consortium name="The Broad Institute Genome Sequencing Center for Infectious Disease"/>
            <person name="Wu L."/>
            <person name="Ma J."/>
        </authorList>
    </citation>
    <scope>NUCLEOTIDE SEQUENCE [LARGE SCALE GENOMIC DNA]</scope>
    <source>
        <strain evidence="3">CCUG 57401</strain>
    </source>
</reference>
<protein>
    <submittedName>
        <fullName evidence="2">Alpha/beta fold hydrolase</fullName>
    </submittedName>
</protein>
<accession>A0ABW0NF29</accession>
<organism evidence="2 3">
    <name type="scientific">Caenimonas terrae</name>
    <dbReference type="NCBI Taxonomy" id="696074"/>
    <lineage>
        <taxon>Bacteria</taxon>
        <taxon>Pseudomonadati</taxon>
        <taxon>Pseudomonadota</taxon>
        <taxon>Betaproteobacteria</taxon>
        <taxon>Burkholderiales</taxon>
        <taxon>Comamonadaceae</taxon>
        <taxon>Caenimonas</taxon>
    </lineage>
</organism>
<dbReference type="EMBL" id="JBHSMF010000009">
    <property type="protein sequence ID" value="MFC5499140.1"/>
    <property type="molecule type" value="Genomic_DNA"/>
</dbReference>
<proteinExistence type="predicted"/>
<name>A0ABW0NF29_9BURK</name>
<dbReference type="InterPro" id="IPR000073">
    <property type="entry name" value="AB_hydrolase_1"/>
</dbReference>
<gene>
    <name evidence="2" type="ORF">ACFPOE_16455</name>
</gene>
<dbReference type="PANTHER" id="PTHR43798:SF33">
    <property type="entry name" value="HYDROLASE, PUTATIVE (AFU_ORTHOLOGUE AFUA_2G14860)-RELATED"/>
    <property type="match status" value="1"/>
</dbReference>
<dbReference type="Pfam" id="PF12697">
    <property type="entry name" value="Abhydrolase_6"/>
    <property type="match status" value="1"/>
</dbReference>
<comment type="caution">
    <text evidence="2">The sequence shown here is derived from an EMBL/GenBank/DDBJ whole genome shotgun (WGS) entry which is preliminary data.</text>
</comment>